<feature type="transmembrane region" description="Helical" evidence="1">
    <location>
        <begin position="47"/>
        <end position="72"/>
    </location>
</feature>
<accession>A0A520MX96</accession>
<keyword evidence="1" id="KW-0812">Transmembrane</keyword>
<comment type="caution">
    <text evidence="2">The sequence shown here is derived from an EMBL/GenBank/DDBJ whole genome shotgun (WGS) entry which is preliminary data.</text>
</comment>
<feature type="transmembrane region" description="Helical" evidence="1">
    <location>
        <begin position="12"/>
        <end position="35"/>
    </location>
</feature>
<evidence type="ECO:0000256" key="1">
    <source>
        <dbReference type="SAM" id="Phobius"/>
    </source>
</evidence>
<sequence length="75" mass="7782">MDSIMKTVNDFVKGLTGVLVSVIGLGIVASIVFGGSTFFVGDVIDTIMGYVAMLGENGLAGLVVLFIIMSVLNLK</sequence>
<evidence type="ECO:0000313" key="3">
    <source>
        <dbReference type="Proteomes" id="UP000315825"/>
    </source>
</evidence>
<name>A0A520MX96_9GAMM</name>
<gene>
    <name evidence="2" type="ORF">EVA92_04410</name>
</gene>
<evidence type="ECO:0000313" key="2">
    <source>
        <dbReference type="EMBL" id="RZO25843.1"/>
    </source>
</evidence>
<dbReference type="AlphaFoldDB" id="A0A520MX96"/>
<keyword evidence="1" id="KW-1133">Transmembrane helix</keyword>
<organism evidence="2 3">
    <name type="scientific">SAR86 cluster bacterium</name>
    <dbReference type="NCBI Taxonomy" id="2030880"/>
    <lineage>
        <taxon>Bacteria</taxon>
        <taxon>Pseudomonadati</taxon>
        <taxon>Pseudomonadota</taxon>
        <taxon>Gammaproteobacteria</taxon>
        <taxon>SAR86 cluster</taxon>
    </lineage>
</organism>
<proteinExistence type="predicted"/>
<keyword evidence="1" id="KW-0472">Membrane</keyword>
<dbReference type="EMBL" id="SHBE01000009">
    <property type="protein sequence ID" value="RZO25843.1"/>
    <property type="molecule type" value="Genomic_DNA"/>
</dbReference>
<reference evidence="2 3" key="1">
    <citation type="submission" date="2019-02" db="EMBL/GenBank/DDBJ databases">
        <title>Prokaryotic population dynamics and viral predation in marine succession experiment using metagenomics: the confinement effect.</title>
        <authorList>
            <person name="Haro-Moreno J.M."/>
            <person name="Rodriguez-Valera F."/>
            <person name="Lopez-Perez M."/>
        </authorList>
    </citation>
    <scope>NUCLEOTIDE SEQUENCE [LARGE SCALE GENOMIC DNA]</scope>
    <source>
        <strain evidence="2">MED-G159</strain>
    </source>
</reference>
<dbReference type="Proteomes" id="UP000315825">
    <property type="component" value="Unassembled WGS sequence"/>
</dbReference>
<protein>
    <submittedName>
        <fullName evidence="2">Uncharacterized protein</fullName>
    </submittedName>
</protein>